<organism evidence="2 3">
    <name type="scientific">Hirsutella rhossiliensis</name>
    <dbReference type="NCBI Taxonomy" id="111463"/>
    <lineage>
        <taxon>Eukaryota</taxon>
        <taxon>Fungi</taxon>
        <taxon>Dikarya</taxon>
        <taxon>Ascomycota</taxon>
        <taxon>Pezizomycotina</taxon>
        <taxon>Sordariomycetes</taxon>
        <taxon>Hypocreomycetidae</taxon>
        <taxon>Hypocreales</taxon>
        <taxon>Ophiocordycipitaceae</taxon>
        <taxon>Hirsutella</taxon>
    </lineage>
</organism>
<dbReference type="EMBL" id="JAIZPD010000013">
    <property type="protein sequence ID" value="KAH0959246.1"/>
    <property type="molecule type" value="Genomic_DNA"/>
</dbReference>
<name>A0A9P8MS70_9HYPO</name>
<comment type="caution">
    <text evidence="2">The sequence shown here is derived from an EMBL/GenBank/DDBJ whole genome shotgun (WGS) entry which is preliminary data.</text>
</comment>
<feature type="compositionally biased region" description="Polar residues" evidence="1">
    <location>
        <begin position="203"/>
        <end position="212"/>
    </location>
</feature>
<evidence type="ECO:0000313" key="2">
    <source>
        <dbReference type="EMBL" id="KAH0959246.1"/>
    </source>
</evidence>
<proteinExistence type="predicted"/>
<evidence type="ECO:0000313" key="3">
    <source>
        <dbReference type="Proteomes" id="UP000824596"/>
    </source>
</evidence>
<dbReference type="Proteomes" id="UP000824596">
    <property type="component" value="Unassembled WGS sequence"/>
</dbReference>
<protein>
    <submittedName>
        <fullName evidence="2">Uncharacterized protein</fullName>
    </submittedName>
</protein>
<dbReference type="OrthoDB" id="5238996at2759"/>
<gene>
    <name evidence="2" type="ORF">HRG_09707</name>
</gene>
<sequence length="212" mass="23844">MRRAAGQAVICEALSAYIFRPFYVPHDFKQAADQMLEFFEEEKELQQVFRHQVTKFQDDSELEAAAEAVVDAGGYILRLLDRLVSRANVQEFHRRVDEFLRRAAQVWVHEAQPASDIVQVTILMGEDEHMESYPEFGVRNAGKVGIANHTIVATLFPRITINGKMLHGGKVLWSDSPATIIARDQNPSPTLGRTGTLRKNGRRNSVTGRPAT</sequence>
<accession>A0A9P8MS70</accession>
<feature type="region of interest" description="Disordered" evidence="1">
    <location>
        <begin position="183"/>
        <end position="212"/>
    </location>
</feature>
<evidence type="ECO:0000256" key="1">
    <source>
        <dbReference type="SAM" id="MobiDB-lite"/>
    </source>
</evidence>
<dbReference type="GeneID" id="68358836"/>
<dbReference type="AlphaFoldDB" id="A0A9P8MS70"/>
<keyword evidence="3" id="KW-1185">Reference proteome</keyword>
<reference evidence="2" key="1">
    <citation type="submission" date="2021-09" db="EMBL/GenBank/DDBJ databases">
        <title>A high-quality genome of the endoparasitic fungus Hirsutella rhossiliensis with a comparison of Hirsutella genomes reveals transposable elements contributing to genome size variation.</title>
        <authorList>
            <person name="Lin R."/>
            <person name="Jiao Y."/>
            <person name="Sun X."/>
            <person name="Ling J."/>
            <person name="Xie B."/>
            <person name="Cheng X."/>
        </authorList>
    </citation>
    <scope>NUCLEOTIDE SEQUENCE</scope>
    <source>
        <strain evidence="2">HR02</strain>
    </source>
</reference>
<dbReference type="RefSeq" id="XP_044716759.1">
    <property type="nucleotide sequence ID" value="XM_044868178.1"/>
</dbReference>